<protein>
    <submittedName>
        <fullName evidence="1">Uncharacterized protein</fullName>
    </submittedName>
</protein>
<organism evidence="1 2">
    <name type="scientific">Vibrio parahaemolyticus</name>
    <dbReference type="NCBI Taxonomy" id="670"/>
    <lineage>
        <taxon>Bacteria</taxon>
        <taxon>Pseudomonadati</taxon>
        <taxon>Pseudomonadota</taxon>
        <taxon>Gammaproteobacteria</taxon>
        <taxon>Vibrionales</taxon>
        <taxon>Vibrionaceae</taxon>
        <taxon>Vibrio</taxon>
    </lineage>
</organism>
<comment type="caution">
    <text evidence="1">The sequence shown here is derived from an EMBL/GenBank/DDBJ whole genome shotgun (WGS) entry which is preliminary data.</text>
</comment>
<name>A0A9Q3YN78_VIBPH</name>
<dbReference type="AlphaFoldDB" id="A0A9Q3YN78"/>
<sequence length="144" mass="16630">MSKQGSGLQKCMDAFERLKNGKPNNQSFKHLTPKQITPSVVSQEAGLDAGYLKKSRENHKPLITMINAFRLKEEPESLIRKRDYDKLRTDNDALKLENKRLVIQRDQALSRELLLVRKLRLMEKELLDIKASIGDNVKEFTPKL</sequence>
<gene>
    <name evidence="1" type="ORF">IB292_18115</name>
</gene>
<dbReference type="RefSeq" id="WP_140327520.1">
    <property type="nucleotide sequence ID" value="NZ_CANUIN010000026.1"/>
</dbReference>
<proteinExistence type="predicted"/>
<dbReference type="Proteomes" id="UP000726777">
    <property type="component" value="Unassembled WGS sequence"/>
</dbReference>
<evidence type="ECO:0000313" key="2">
    <source>
        <dbReference type="Proteomes" id="UP000726777"/>
    </source>
</evidence>
<accession>A0A9Q3YN78</accession>
<dbReference type="EMBL" id="JACVHL010000020">
    <property type="protein sequence ID" value="MCC3806940.1"/>
    <property type="molecule type" value="Genomic_DNA"/>
</dbReference>
<evidence type="ECO:0000313" key="1">
    <source>
        <dbReference type="EMBL" id="MCC3806940.1"/>
    </source>
</evidence>
<reference evidence="1" key="1">
    <citation type="submission" date="2020-09" db="EMBL/GenBank/DDBJ databases">
        <title>Genome sequence of Vibrio parahaemolyticus isolates.</title>
        <authorList>
            <person name="Hammerl J.A."/>
            <person name="Strauch E."/>
        </authorList>
    </citation>
    <scope>NUCLEOTIDE SEQUENCE</scope>
    <source>
        <strain evidence="1">17-VB00146</strain>
    </source>
</reference>